<gene>
    <name evidence="1" type="ORF">CHA01nite_32530</name>
</gene>
<evidence type="ECO:0000313" key="1">
    <source>
        <dbReference type="EMBL" id="GEN77513.1"/>
    </source>
</evidence>
<proteinExistence type="predicted"/>
<dbReference type="OrthoDB" id="1495547at2"/>
<sequence>MTFQQATEIRLHLIQSLRINGLSEVTQQIEIALREELEQKERLVFNPKRLLIFYIDKSIEILESISNDNFEIIINKLNKAIESEVPIEDIQIQLVENQGVYSLRNLPSYRPIIEELKEIQNIILEDNDTSPNNNN</sequence>
<protein>
    <submittedName>
        <fullName evidence="1">Uncharacterized protein</fullName>
    </submittedName>
</protein>
<dbReference type="Proteomes" id="UP000321863">
    <property type="component" value="Unassembled WGS sequence"/>
</dbReference>
<dbReference type="RefSeq" id="WP_146943368.1">
    <property type="nucleotide sequence ID" value="NZ_BJYJ01000025.1"/>
</dbReference>
<keyword evidence="2" id="KW-1185">Reference proteome</keyword>
<organism evidence="1 2">
    <name type="scientific">Chryseobacterium hagamense</name>
    <dbReference type="NCBI Taxonomy" id="395935"/>
    <lineage>
        <taxon>Bacteria</taxon>
        <taxon>Pseudomonadati</taxon>
        <taxon>Bacteroidota</taxon>
        <taxon>Flavobacteriia</taxon>
        <taxon>Flavobacteriales</taxon>
        <taxon>Weeksellaceae</taxon>
        <taxon>Chryseobacterium group</taxon>
        <taxon>Chryseobacterium</taxon>
    </lineage>
</organism>
<accession>A0A511YQP0</accession>
<comment type="caution">
    <text evidence="1">The sequence shown here is derived from an EMBL/GenBank/DDBJ whole genome shotgun (WGS) entry which is preliminary data.</text>
</comment>
<dbReference type="AlphaFoldDB" id="A0A511YQP0"/>
<reference evidence="1 2" key="1">
    <citation type="submission" date="2019-07" db="EMBL/GenBank/DDBJ databases">
        <title>Whole genome shotgun sequence of Chryseobacterium hagamense NBRC 105253.</title>
        <authorList>
            <person name="Hosoyama A."/>
            <person name="Uohara A."/>
            <person name="Ohji S."/>
            <person name="Ichikawa N."/>
        </authorList>
    </citation>
    <scope>NUCLEOTIDE SEQUENCE [LARGE SCALE GENOMIC DNA]</scope>
    <source>
        <strain evidence="1 2">NBRC 105253</strain>
    </source>
</reference>
<name>A0A511YQP0_9FLAO</name>
<evidence type="ECO:0000313" key="2">
    <source>
        <dbReference type="Proteomes" id="UP000321863"/>
    </source>
</evidence>
<dbReference type="EMBL" id="BJYJ01000025">
    <property type="protein sequence ID" value="GEN77513.1"/>
    <property type="molecule type" value="Genomic_DNA"/>
</dbReference>